<dbReference type="InterPro" id="IPR022002">
    <property type="entry name" value="ChsH2_Znr"/>
</dbReference>
<dbReference type="SUPFAM" id="SSF51735">
    <property type="entry name" value="NAD(P)-binding Rossmann-fold domains"/>
    <property type="match status" value="1"/>
</dbReference>
<dbReference type="InterPro" id="IPR052513">
    <property type="entry name" value="Thioester_dehydratase-like"/>
</dbReference>
<dbReference type="PANTHER" id="PTHR34075:SF5">
    <property type="entry name" value="BLR3430 PROTEIN"/>
    <property type="match status" value="1"/>
</dbReference>
<reference evidence="4 5" key="1">
    <citation type="submission" date="2022-04" db="EMBL/GenBank/DDBJ databases">
        <authorList>
            <person name="Ye Y.-Q."/>
            <person name="Du Z.-J."/>
        </authorList>
    </citation>
    <scope>NUCLEOTIDE SEQUENCE [LARGE SCALE GENOMIC DNA]</scope>
    <source>
        <strain evidence="4 5">A6E488</strain>
    </source>
</reference>
<gene>
    <name evidence="4" type="ORF">MUB46_17965</name>
</gene>
<dbReference type="Pfam" id="PF01796">
    <property type="entry name" value="OB_ChsH2_C"/>
    <property type="match status" value="1"/>
</dbReference>
<dbReference type="EMBL" id="JALIDZ010000008">
    <property type="protein sequence ID" value="MCT8973755.1"/>
    <property type="molecule type" value="Genomic_DNA"/>
</dbReference>
<dbReference type="Gene3D" id="6.10.30.10">
    <property type="match status" value="1"/>
</dbReference>
<dbReference type="PANTHER" id="PTHR34075">
    <property type="entry name" value="BLR3430 PROTEIN"/>
    <property type="match status" value="1"/>
</dbReference>
<dbReference type="InterPro" id="IPR002347">
    <property type="entry name" value="SDR_fam"/>
</dbReference>
<dbReference type="RefSeq" id="WP_261617335.1">
    <property type="nucleotide sequence ID" value="NZ_JALIDZ010000008.1"/>
</dbReference>
<evidence type="ECO:0000313" key="4">
    <source>
        <dbReference type="EMBL" id="MCT8973755.1"/>
    </source>
</evidence>
<dbReference type="SUPFAM" id="SSF50249">
    <property type="entry name" value="Nucleic acid-binding proteins"/>
    <property type="match status" value="1"/>
</dbReference>
<feature type="region of interest" description="Disordered" evidence="1">
    <location>
        <begin position="1"/>
        <end position="52"/>
    </location>
</feature>
<evidence type="ECO:0000313" key="5">
    <source>
        <dbReference type="Proteomes" id="UP001320898"/>
    </source>
</evidence>
<dbReference type="InterPro" id="IPR036291">
    <property type="entry name" value="NAD(P)-bd_dom_sf"/>
</dbReference>
<dbReference type="AlphaFoldDB" id="A0AAW5R0E7"/>
<evidence type="ECO:0000259" key="2">
    <source>
        <dbReference type="Pfam" id="PF01796"/>
    </source>
</evidence>
<dbReference type="Proteomes" id="UP001320898">
    <property type="component" value="Unassembled WGS sequence"/>
</dbReference>
<evidence type="ECO:0000259" key="3">
    <source>
        <dbReference type="Pfam" id="PF12172"/>
    </source>
</evidence>
<keyword evidence="5" id="KW-1185">Reference proteome</keyword>
<name>A0AAW5R0E7_9HYPH</name>
<feature type="domain" description="ChsH2 rubredoxin-like zinc ribbon" evidence="3">
    <location>
        <begin position="62"/>
        <end position="97"/>
    </location>
</feature>
<protein>
    <submittedName>
        <fullName evidence="4">SDR family NAD(P)-dependent oxidoreductase</fullName>
    </submittedName>
</protein>
<dbReference type="PRINTS" id="PR00081">
    <property type="entry name" value="GDHRDH"/>
</dbReference>
<dbReference type="Pfam" id="PF00106">
    <property type="entry name" value="adh_short"/>
    <property type="match status" value="1"/>
</dbReference>
<comment type="caution">
    <text evidence="4">The sequence shown here is derived from an EMBL/GenBank/DDBJ whole genome shotgun (WGS) entry which is preliminary data.</text>
</comment>
<dbReference type="InterPro" id="IPR012340">
    <property type="entry name" value="NA-bd_OB-fold"/>
</dbReference>
<dbReference type="InterPro" id="IPR002878">
    <property type="entry name" value="ChsH2_C"/>
</dbReference>
<proteinExistence type="predicted"/>
<dbReference type="Pfam" id="PF12172">
    <property type="entry name" value="zf-ChsH2"/>
    <property type="match status" value="1"/>
</dbReference>
<evidence type="ECO:0000256" key="1">
    <source>
        <dbReference type="SAM" id="MobiDB-lite"/>
    </source>
</evidence>
<organism evidence="4 5">
    <name type="scientific">Microbaculum marinisediminis</name>
    <dbReference type="NCBI Taxonomy" id="2931392"/>
    <lineage>
        <taxon>Bacteria</taxon>
        <taxon>Pseudomonadati</taxon>
        <taxon>Pseudomonadota</taxon>
        <taxon>Alphaproteobacteria</taxon>
        <taxon>Hyphomicrobiales</taxon>
        <taxon>Tepidamorphaceae</taxon>
        <taxon>Microbaculum</taxon>
    </lineage>
</organism>
<dbReference type="Gene3D" id="3.40.50.720">
    <property type="entry name" value="NAD(P)-binding Rossmann-like Domain"/>
    <property type="match status" value="1"/>
</dbReference>
<sequence>MCRRGDPGGSVIMRASPFHRSASVKQPAPQDAGSRAGDAPDPTPQPTVPPLARSRIGLGFTAAAAEGRLAMQVCQECGTVQYPAREICTACLSEALEWREQAGAGTILASTVVRRPYELYFRERAPWRTGLVRLDCGVTVVAFLHGACPEPQGRVRVRAQLDRAGQGILVALPEKDDPDMADDALLRELSNTPKGRRVLVTDAATPLGAAMVAELVSAGAAHVWAGVASEKDGAVESFAGSGSVTAVPLDVTKPDTVDALAGRIGGEVDILINTAEYHDTGSGLPDPARAAAEMETNYFGLLRLSQAFAPAMRARGADTPVNAVAWVNVLSVFALSNYPAHGTFSASKAAALSLAQTLRAEMRPAGLRVVNVFPGPLDDLPNQLELPPKIAPGKLAKSIVSALEKGIEDLYPDPIAREWYARWRSDPKVLERELTG</sequence>
<accession>A0AAW5R0E7</accession>
<feature type="domain" description="ChsH2 C-terminal OB-fold" evidence="2">
    <location>
        <begin position="98"/>
        <end position="158"/>
    </location>
</feature>